<evidence type="ECO:0008006" key="3">
    <source>
        <dbReference type="Google" id="ProtNLM"/>
    </source>
</evidence>
<dbReference type="RefSeq" id="WP_199755389.1">
    <property type="nucleotide sequence ID" value="NZ_JAVKZF010000002.1"/>
</dbReference>
<sequence>MVITASDRVSLEGLAGLGRGIASAVGQSARGSANDIIIDTRSLSLSNSALITTSTLGQGNAGNIQIKATDSISVSSNSNLQAITYTSGDSGNISIEAANADVSFDGQGSFASTSVGRGNIQGVEFVGTGQGGDITLNARNLFVSDGASVITNTFGRGNAGNVTISAGNLVSLDHSFVRSNVEVGGQGNGGDITIFTGSLTAIGGGSISASTFGQGNAGNIKITARDTVSFDGTDRTGNFPSAAFSTVEAGGVGKGGDINIAARSLSLTNGGSLNTFIRDASRTQPGGNGNAGNVKLDIRDTVTIAGISNSGIGSGIFSTVENGAQGNGGSIEFIAGLLTVTDGGQINASTRGRGNAGSIRLTADSLSLINGGQLNTNSNVENYQAGNIKLTIAKDIRLDNQALIAADTQGGQGNIELESRDLILRRQSNITTNAQGDVTGGNITINTGNLVALPREDSNITANAEESFGGRVSIAADGIFGIRFREQPTPESDITASSTLGTDFSGTVDLNTPDVDPSRGLIELPENVVDPSTQIAQNPCQRGVGSEFTVTGRGGLPPSPNQTLSSDNVRVGIVSPVPSKANTATTNINLPSVNSNTQEIVPAQGWVFNNKGEVMLTTYDPTNKGVERSRQNPATCTAR</sequence>
<dbReference type="SUPFAM" id="SSF51126">
    <property type="entry name" value="Pectin lyase-like"/>
    <property type="match status" value="3"/>
</dbReference>
<dbReference type="Gene3D" id="2.160.20.10">
    <property type="entry name" value="Single-stranded right-handed beta-helix, Pectin lyase-like"/>
    <property type="match status" value="2"/>
</dbReference>
<organism evidence="1 2">
    <name type="scientific">Chroococcidiopsis cubana SAG 39.79</name>
    <dbReference type="NCBI Taxonomy" id="388085"/>
    <lineage>
        <taxon>Bacteria</taxon>
        <taxon>Bacillati</taxon>
        <taxon>Cyanobacteriota</taxon>
        <taxon>Cyanophyceae</taxon>
        <taxon>Chroococcidiopsidales</taxon>
        <taxon>Chroococcidiopsidaceae</taxon>
        <taxon>Chroococcidiopsis</taxon>
    </lineage>
</organism>
<dbReference type="Proteomes" id="UP000282574">
    <property type="component" value="Unassembled WGS sequence"/>
</dbReference>
<evidence type="ECO:0000313" key="1">
    <source>
        <dbReference type="EMBL" id="RUT13842.1"/>
    </source>
</evidence>
<dbReference type="InterPro" id="IPR012334">
    <property type="entry name" value="Pectin_lyas_fold"/>
</dbReference>
<dbReference type="EMBL" id="RSCK01000004">
    <property type="protein sequence ID" value="RUT13842.1"/>
    <property type="molecule type" value="Genomic_DNA"/>
</dbReference>
<gene>
    <name evidence="1" type="ORF">DSM107010_07420</name>
</gene>
<evidence type="ECO:0000313" key="2">
    <source>
        <dbReference type="Proteomes" id="UP000282574"/>
    </source>
</evidence>
<dbReference type="InterPro" id="IPR011050">
    <property type="entry name" value="Pectin_lyase_fold/virulence"/>
</dbReference>
<reference evidence="1 2" key="1">
    <citation type="journal article" date="2019" name="Genome Biol. Evol.">
        <title>Day and night: Metabolic profiles and evolutionary relationships of six axenic non-marine cyanobacteria.</title>
        <authorList>
            <person name="Will S.E."/>
            <person name="Henke P."/>
            <person name="Boedeker C."/>
            <person name="Huang S."/>
            <person name="Brinkmann H."/>
            <person name="Rohde M."/>
            <person name="Jarek M."/>
            <person name="Friedl T."/>
            <person name="Seufert S."/>
            <person name="Schumacher M."/>
            <person name="Overmann J."/>
            <person name="Neumann-Schaal M."/>
            <person name="Petersen J."/>
        </authorList>
    </citation>
    <scope>NUCLEOTIDE SEQUENCE [LARGE SCALE GENOMIC DNA]</scope>
    <source>
        <strain evidence="1 2">SAG 39.79</strain>
    </source>
</reference>
<dbReference type="AlphaFoldDB" id="A0AB37URP0"/>
<proteinExistence type="predicted"/>
<accession>A0AB37URP0</accession>
<protein>
    <recommendedName>
        <fullName evidence="3">Filamentous haemagglutinin FhaB/tRNA nuclease CdiA-like TPS domain-containing protein</fullName>
    </recommendedName>
</protein>
<comment type="caution">
    <text evidence="1">The sequence shown here is derived from an EMBL/GenBank/DDBJ whole genome shotgun (WGS) entry which is preliminary data.</text>
</comment>
<keyword evidence="2" id="KW-1185">Reference proteome</keyword>
<name>A0AB37URP0_9CYAN</name>